<dbReference type="EMBL" id="JACAZI010000016">
    <property type="protein sequence ID" value="KAF7343134.1"/>
    <property type="molecule type" value="Genomic_DNA"/>
</dbReference>
<accession>A0A8H7CMF1</accession>
<evidence type="ECO:0000313" key="4">
    <source>
        <dbReference type="Proteomes" id="UP000620124"/>
    </source>
</evidence>
<feature type="signal peptide" evidence="2">
    <location>
        <begin position="1"/>
        <end position="19"/>
    </location>
</feature>
<evidence type="ECO:0000313" key="3">
    <source>
        <dbReference type="EMBL" id="KAF7343134.1"/>
    </source>
</evidence>
<dbReference type="InterPro" id="IPR041078">
    <property type="entry name" value="Plavaka"/>
</dbReference>
<feature type="compositionally biased region" description="Acidic residues" evidence="1">
    <location>
        <begin position="36"/>
        <end position="45"/>
    </location>
</feature>
<dbReference type="OrthoDB" id="2418900at2759"/>
<proteinExistence type="predicted"/>
<feature type="region of interest" description="Disordered" evidence="1">
    <location>
        <begin position="411"/>
        <end position="446"/>
    </location>
</feature>
<organism evidence="3 4">
    <name type="scientific">Mycena venus</name>
    <dbReference type="NCBI Taxonomy" id="2733690"/>
    <lineage>
        <taxon>Eukaryota</taxon>
        <taxon>Fungi</taxon>
        <taxon>Dikarya</taxon>
        <taxon>Basidiomycota</taxon>
        <taxon>Agaricomycotina</taxon>
        <taxon>Agaricomycetes</taxon>
        <taxon>Agaricomycetidae</taxon>
        <taxon>Agaricales</taxon>
        <taxon>Marasmiineae</taxon>
        <taxon>Mycenaceae</taxon>
        <taxon>Mycena</taxon>
    </lineage>
</organism>
<sequence length="720" mass="82119">MKPTARTMISYWWAMKISAWMGTMRAWTCFGHEDQLSGDEQDDEGTYPTIDLPRPDSADLAHNLATADKPRKRPRATVEEVEDEHERWFQPCPKEWKAGDILDECKMQFEKLRDNQKKKGHAPWEPFESEDEWKLARWLMTSGLSNKKTDEYLKLKTVRDGINPSFHNSRAFLKRIDALEDGPKWTCYPFKLIGDELDSDGSPKTEIVEMWCRDPVECVQELVENAAFTKQAYEPYRIFRRFVDGRYSNREFNEMWTADWWWEIQKLLPKGATLVPIILASDKTQLTRFSGDQQTWPVYLTIGNIDKETRRRPSSRATVLLGYIPIAKLEIFLKKKRSAVGHQLKHIVDSIRSRGTADGFNTEGTERLHIDLAKVGYNASNKKAYTRQMTLSPMGRSRLCGPNDLCRWRFRGGGDEGEEDVEDHDHDADDIPDDSDDEGELDKVPSLPSFTLAKKPAFPSLTVASIITDFHAPGFINNLAHFLQSKSIVPRLIPADNSTFPVYKRLSVSLPRIAQANSSSTHDTIRAVKGSPLQMTAKGVKPAKAGQFDTVLVRVSPRQLNEGPTDGEPRMTCSVSQLRTKFTLEASVLHAFGSFSASQMFGPYPDPVAYVDWYKPLQAPVTGLGMHQVSLSSHNHRQRSSIIPLSDILRSCHLIPVFGKSADHGWTSDTALDCCKYFYLNPYLRHHDFYLFRYLVAIHDSRKAAKERRVRMRTFGRAGH</sequence>
<name>A0A8H7CMF1_9AGAR</name>
<feature type="chain" id="PRO_5034023627" evidence="2">
    <location>
        <begin position="20"/>
        <end position="720"/>
    </location>
</feature>
<dbReference type="AlphaFoldDB" id="A0A8H7CMF1"/>
<keyword evidence="2" id="KW-0732">Signal</keyword>
<dbReference type="Proteomes" id="UP000620124">
    <property type="component" value="Unassembled WGS sequence"/>
</dbReference>
<gene>
    <name evidence="3" type="ORF">MVEN_01743900</name>
</gene>
<evidence type="ECO:0000256" key="2">
    <source>
        <dbReference type="SAM" id="SignalP"/>
    </source>
</evidence>
<evidence type="ECO:0000256" key="1">
    <source>
        <dbReference type="SAM" id="MobiDB-lite"/>
    </source>
</evidence>
<dbReference type="Pfam" id="PF18759">
    <property type="entry name" value="Plavaka"/>
    <property type="match status" value="1"/>
</dbReference>
<keyword evidence="4" id="KW-1185">Reference proteome</keyword>
<reference evidence="3" key="1">
    <citation type="submission" date="2020-05" db="EMBL/GenBank/DDBJ databases">
        <title>Mycena genomes resolve the evolution of fungal bioluminescence.</title>
        <authorList>
            <person name="Tsai I.J."/>
        </authorList>
    </citation>
    <scope>NUCLEOTIDE SEQUENCE</scope>
    <source>
        <strain evidence="3">CCC161011</strain>
    </source>
</reference>
<feature type="compositionally biased region" description="Acidic residues" evidence="1">
    <location>
        <begin position="430"/>
        <end position="440"/>
    </location>
</feature>
<feature type="region of interest" description="Disordered" evidence="1">
    <location>
        <begin position="35"/>
        <end position="57"/>
    </location>
</feature>
<protein>
    <submittedName>
        <fullName evidence="3">Uncharacterized protein</fullName>
    </submittedName>
</protein>
<comment type="caution">
    <text evidence="3">The sequence shown here is derived from an EMBL/GenBank/DDBJ whole genome shotgun (WGS) entry which is preliminary data.</text>
</comment>